<feature type="compositionally biased region" description="Polar residues" evidence="9">
    <location>
        <begin position="694"/>
        <end position="706"/>
    </location>
</feature>
<proteinExistence type="inferred from homology"/>
<feature type="region of interest" description="Disordered" evidence="9">
    <location>
        <begin position="671"/>
        <end position="706"/>
    </location>
</feature>
<feature type="transmembrane region" description="Helical" evidence="10">
    <location>
        <begin position="1017"/>
        <end position="1037"/>
    </location>
</feature>
<feature type="transmembrane region" description="Helical" evidence="10">
    <location>
        <begin position="312"/>
        <end position="335"/>
    </location>
</feature>
<keyword evidence="3" id="KW-0813">Transport</keyword>
<feature type="transmembrane region" description="Helical" evidence="10">
    <location>
        <begin position="202"/>
        <end position="223"/>
    </location>
</feature>
<feature type="domain" description="ABC transporter" evidence="11">
    <location>
        <begin position="445"/>
        <end position="668"/>
    </location>
</feature>
<protein>
    <submittedName>
        <fullName evidence="13">Multidrug resistance-associated protein 4</fullName>
    </submittedName>
</protein>
<feature type="transmembrane region" description="Helical" evidence="10">
    <location>
        <begin position="76"/>
        <end position="97"/>
    </location>
</feature>
<dbReference type="EMBL" id="NJHN03000046">
    <property type="protein sequence ID" value="KAH9421172.1"/>
    <property type="molecule type" value="Genomic_DNA"/>
</dbReference>
<dbReference type="InterPro" id="IPR050173">
    <property type="entry name" value="ABC_transporter_C-like"/>
</dbReference>
<feature type="region of interest" description="Disordered" evidence="9">
    <location>
        <begin position="1395"/>
        <end position="1417"/>
    </location>
</feature>
<comment type="caution">
    <text evidence="13">The sequence shown here is derived from an EMBL/GenBank/DDBJ whole genome shotgun (WGS) entry which is preliminary data.</text>
</comment>
<keyword evidence="14" id="KW-1185">Reference proteome</keyword>
<keyword evidence="8 10" id="KW-0472">Membrane</keyword>
<evidence type="ECO:0000256" key="1">
    <source>
        <dbReference type="ARBA" id="ARBA00004141"/>
    </source>
</evidence>
<dbReference type="SUPFAM" id="SSF52540">
    <property type="entry name" value="P-loop containing nucleoside triphosphate hydrolases"/>
    <property type="match status" value="2"/>
</dbReference>
<dbReference type="Gene3D" id="3.40.50.300">
    <property type="entry name" value="P-loop containing nucleotide triphosphate hydrolases"/>
    <property type="match status" value="2"/>
</dbReference>
<feature type="transmembrane region" description="Helical" evidence="10">
    <location>
        <begin position="229"/>
        <end position="248"/>
    </location>
</feature>
<evidence type="ECO:0000256" key="7">
    <source>
        <dbReference type="ARBA" id="ARBA00022989"/>
    </source>
</evidence>
<dbReference type="CDD" id="cd03244">
    <property type="entry name" value="ABCC_MRP_domain2"/>
    <property type="match status" value="1"/>
</dbReference>
<dbReference type="PROSITE" id="PS00211">
    <property type="entry name" value="ABC_TRANSPORTER_1"/>
    <property type="match status" value="2"/>
</dbReference>
<keyword evidence="7 10" id="KW-1133">Transmembrane helix</keyword>
<dbReference type="PROSITE" id="PS50893">
    <property type="entry name" value="ABC_TRANSPORTER_2"/>
    <property type="match status" value="2"/>
</dbReference>
<dbReference type="InterPro" id="IPR027417">
    <property type="entry name" value="P-loop_NTPase"/>
</dbReference>
<feature type="transmembrane region" description="Helical" evidence="10">
    <location>
        <begin position="1043"/>
        <end position="1063"/>
    </location>
</feature>
<feature type="compositionally biased region" description="Gly residues" evidence="9">
    <location>
        <begin position="680"/>
        <end position="689"/>
    </location>
</feature>
<gene>
    <name evidence="13" type="primary">ABCC4_6</name>
    <name evidence="13" type="ORF">DERP_010113</name>
</gene>
<comment type="similarity">
    <text evidence="2">Belongs to the ABC transporter superfamily. ABCC family. Conjugate transporter (TC 3.A.1.208) subfamily.</text>
</comment>
<keyword evidence="4 10" id="KW-0812">Transmembrane</keyword>
<dbReference type="SMART" id="SM00382">
    <property type="entry name" value="AAA"/>
    <property type="match status" value="2"/>
</dbReference>
<evidence type="ECO:0000256" key="8">
    <source>
        <dbReference type="ARBA" id="ARBA00023136"/>
    </source>
</evidence>
<evidence type="ECO:0000256" key="6">
    <source>
        <dbReference type="ARBA" id="ARBA00022840"/>
    </source>
</evidence>
<comment type="subcellular location">
    <subcellularLocation>
        <location evidence="1">Membrane</location>
        <topology evidence="1">Multi-pass membrane protein</topology>
    </subcellularLocation>
</comment>
<dbReference type="CDD" id="cd03250">
    <property type="entry name" value="ABCC_MRP_domain1"/>
    <property type="match status" value="1"/>
</dbReference>
<dbReference type="InterPro" id="IPR030240">
    <property type="entry name" value="ABCC4_TMD1"/>
</dbReference>
<accession>A0ABQ8JFG6</accession>
<dbReference type="Pfam" id="PF00664">
    <property type="entry name" value="ABC_membrane"/>
    <property type="match status" value="2"/>
</dbReference>
<evidence type="ECO:0000313" key="14">
    <source>
        <dbReference type="Proteomes" id="UP000887458"/>
    </source>
</evidence>
<evidence type="ECO:0000259" key="12">
    <source>
        <dbReference type="PROSITE" id="PS50929"/>
    </source>
</evidence>
<keyword evidence="6" id="KW-0067">ATP-binding</keyword>
<evidence type="ECO:0000256" key="9">
    <source>
        <dbReference type="SAM" id="MobiDB-lite"/>
    </source>
</evidence>
<dbReference type="Proteomes" id="UP000887458">
    <property type="component" value="Unassembled WGS sequence"/>
</dbReference>
<keyword evidence="5" id="KW-0547">Nucleotide-binding</keyword>
<evidence type="ECO:0000259" key="11">
    <source>
        <dbReference type="PROSITE" id="PS50893"/>
    </source>
</evidence>
<dbReference type="InterPro" id="IPR017871">
    <property type="entry name" value="ABC_transporter-like_CS"/>
</dbReference>
<dbReference type="Gene3D" id="1.20.1560.10">
    <property type="entry name" value="ABC transporter type 1, transmembrane domain"/>
    <property type="match status" value="2"/>
</dbReference>
<evidence type="ECO:0000256" key="10">
    <source>
        <dbReference type="SAM" id="Phobius"/>
    </source>
</evidence>
<dbReference type="SUPFAM" id="SSF90123">
    <property type="entry name" value="ABC transporter transmembrane region"/>
    <property type="match status" value="2"/>
</dbReference>
<dbReference type="PROSITE" id="PS50929">
    <property type="entry name" value="ABC_TM1F"/>
    <property type="match status" value="2"/>
</dbReference>
<dbReference type="PANTHER" id="PTHR24223:SF456">
    <property type="entry name" value="MULTIDRUG RESISTANCE-ASSOCIATED PROTEIN LETHAL(2)03659"/>
    <property type="match status" value="1"/>
</dbReference>
<feature type="domain" description="ABC transporter" evidence="11">
    <location>
        <begin position="1109"/>
        <end position="1342"/>
    </location>
</feature>
<feature type="domain" description="ABC transmembrane type-1" evidence="12">
    <location>
        <begin position="101"/>
        <end position="371"/>
    </location>
</feature>
<reference evidence="13 14" key="2">
    <citation type="journal article" date="2022" name="Mol. Biol. Evol.">
        <title>Comparative Genomics Reveals Insights into the Divergent Evolution of Astigmatic Mites and Household Pest Adaptations.</title>
        <authorList>
            <person name="Xiong Q."/>
            <person name="Wan A.T."/>
            <person name="Liu X."/>
            <person name="Fung C.S."/>
            <person name="Xiao X."/>
            <person name="Malainual N."/>
            <person name="Hou J."/>
            <person name="Wang L."/>
            <person name="Wang M."/>
            <person name="Yang K.Y."/>
            <person name="Cui Y."/>
            <person name="Leung E.L."/>
            <person name="Nong W."/>
            <person name="Shin S.K."/>
            <person name="Au S.W."/>
            <person name="Jeong K.Y."/>
            <person name="Chew F.T."/>
            <person name="Hui J.H."/>
            <person name="Leung T.F."/>
            <person name="Tungtrongchitr A."/>
            <person name="Zhong N."/>
            <person name="Liu Z."/>
            <person name="Tsui S.K."/>
        </authorList>
    </citation>
    <scope>NUCLEOTIDE SEQUENCE [LARGE SCALE GENOMIC DNA]</scope>
    <source>
        <strain evidence="13">Derp</strain>
    </source>
</reference>
<dbReference type="PANTHER" id="PTHR24223">
    <property type="entry name" value="ATP-BINDING CASSETTE SUB-FAMILY C"/>
    <property type="match status" value="1"/>
</dbReference>
<sequence>MEIHSRFTRKSLFDRTFCLSKLIFTYIFPIFYQGFKNNGLDFQDLYRCPKDDEAEKSLNQLKRSWTKELIKEKPKLWLALLKAFGPSFIIPLFCYIFEECFIRIVQPFLLGRVIRYFSNDETITYEDACWSAAGVTICTAFFISCHHPAMIQAMRIGMRMRTACCSLMFQKALRLSRASVNQTAVGQIVNIMSNDVNRMDEFSIFVSYMIVSPIQMLIVIYILFDYIKWTCFVGLALLFLLIPIQVYMGRLFSRVRSNTARQTDQRLRLMNEITSGIRVIKMYSWEKPFANRIADARKTEVKYIRQACYLKAINLSMFFVATRIVLFVCFITYVLVGNQLTSEAVFVSMALFNTLRLTITFFFPNSIGLASELLIGCKRIENFLLLKEMECIPDQQQQEKFKKENFQQKHCSENDDKKCKNNNLEDNLITPPPAQPPPLINEPKLIINNIVAKWSQELMQPTLRNISVRLKSGDLLAVIGPVGSGKSSFLMSILRELPIESGKIDIEGSISYASQDPWSFNESVRNNILFGMPFDQKHYDQVIKVCALERDLTLMPFGDRTLVGEKGVSLSGGQKARINLARAIYRNPDICLLDDPLSAVDTSVAEHIFENCIIEHLKSKIRILVTHQIQFIQKATKILILKEGDCLAFGTFAELQQMGIDFMSLLNEKSITNDNDGSDQSGGGGGQGGEHQKLTSSNSFDGSETFSTDCAIRGRSRTISSGFEGFEVLPSDDNAVATAANENQIKNNNGDDETKSDTKLTEEQYQRGSIKWKVYREYLKAGSGIISLTITIIFLVLSQTIFNGSDIFLTAWTNKNQFGENQISDQEQHQDIIIYSILIGTLFITTIVRSVSFFQICMRASERLHNQIFERLLQAKVAFFDQNPAGRILNRFTKDLGIIDEMLPSTAYDLNLTFSQAIGIIVTVSIVNWWLILPAIFLTIIIFFMRGIYIKSARDIKRFEGLARSPVYSHISTTINGLASIRAFGAQKAFERQFFIYQNDHSATWFLFISSSRCMGLIIDWIATIYIAVISFVIMMSKDMQGGSAGLAISSGLMLAGMTQWAVRQSAEFESQMTSVERIVEYQDLPKEPLAESEPEKRPSNEWPTEGTIEFDHMYLRYSGSDKPVLKNINCTILGGEKIGIVGRTGAGKSSLIAALFRLTEIDGSIRIDNIDTKSIGLKDLRKKLSIIPQDPVVFSGSVRYNLDPFNEYDDDNIWKALEEVQLKTQVNNYKGKLSGQITESGSNLSVGQRQLICLARAILKNNRILILDEATANVDHQTDKLIQETIREKFSDCTVLTIAHRLNTIIDCDRVLVLDAGEIVEFDIPYLLLRNKGIFYEMCKKTGRSMFANLYQLAKITHKNKLRSNLMENMEKTIVEPILDEEDLAVVDDDEELLLNSDSNKQNDNDNDNDDNNRFD</sequence>
<dbReference type="Pfam" id="PF00005">
    <property type="entry name" value="ABC_tran"/>
    <property type="match status" value="2"/>
</dbReference>
<dbReference type="InterPro" id="IPR036640">
    <property type="entry name" value="ABC1_TM_sf"/>
</dbReference>
<evidence type="ECO:0000256" key="4">
    <source>
        <dbReference type="ARBA" id="ARBA00022692"/>
    </source>
</evidence>
<evidence type="ECO:0000256" key="2">
    <source>
        <dbReference type="ARBA" id="ARBA00009726"/>
    </source>
</evidence>
<feature type="transmembrane region" description="Helical" evidence="10">
    <location>
        <begin position="355"/>
        <end position="377"/>
    </location>
</feature>
<dbReference type="InterPro" id="IPR011527">
    <property type="entry name" value="ABC1_TM_dom"/>
</dbReference>
<feature type="transmembrane region" description="Helical" evidence="10">
    <location>
        <begin position="781"/>
        <end position="802"/>
    </location>
</feature>
<evidence type="ECO:0000313" key="13">
    <source>
        <dbReference type="EMBL" id="KAH9421172.1"/>
    </source>
</evidence>
<reference evidence="13 14" key="1">
    <citation type="journal article" date="2018" name="J. Allergy Clin. Immunol.">
        <title>High-quality assembly of Dermatophagoides pteronyssinus genome and transcriptome reveals a wide range of novel allergens.</title>
        <authorList>
            <person name="Liu X.Y."/>
            <person name="Yang K.Y."/>
            <person name="Wang M.Q."/>
            <person name="Kwok J.S."/>
            <person name="Zeng X."/>
            <person name="Yang Z."/>
            <person name="Xiao X.J."/>
            <person name="Lau C.P."/>
            <person name="Li Y."/>
            <person name="Huang Z.M."/>
            <person name="Ba J.G."/>
            <person name="Yim A.K."/>
            <person name="Ouyang C.Y."/>
            <person name="Ngai S.M."/>
            <person name="Chan T.F."/>
            <person name="Leung E.L."/>
            <person name="Liu L."/>
            <person name="Liu Z.G."/>
            <person name="Tsui S.K."/>
        </authorList>
    </citation>
    <scope>NUCLEOTIDE SEQUENCE [LARGE SCALE GENOMIC DNA]</scope>
    <source>
        <strain evidence="13">Derp</strain>
    </source>
</reference>
<name>A0ABQ8JFG6_DERPT</name>
<feature type="domain" description="ABC transmembrane type-1" evidence="12">
    <location>
        <begin position="779"/>
        <end position="1071"/>
    </location>
</feature>
<evidence type="ECO:0000256" key="5">
    <source>
        <dbReference type="ARBA" id="ARBA00022741"/>
    </source>
</evidence>
<organism evidence="13 14">
    <name type="scientific">Dermatophagoides pteronyssinus</name>
    <name type="common">European house dust mite</name>
    <dbReference type="NCBI Taxonomy" id="6956"/>
    <lineage>
        <taxon>Eukaryota</taxon>
        <taxon>Metazoa</taxon>
        <taxon>Ecdysozoa</taxon>
        <taxon>Arthropoda</taxon>
        <taxon>Chelicerata</taxon>
        <taxon>Arachnida</taxon>
        <taxon>Acari</taxon>
        <taxon>Acariformes</taxon>
        <taxon>Sarcoptiformes</taxon>
        <taxon>Astigmata</taxon>
        <taxon>Psoroptidia</taxon>
        <taxon>Analgoidea</taxon>
        <taxon>Pyroglyphidae</taxon>
        <taxon>Dermatophagoidinae</taxon>
        <taxon>Dermatophagoides</taxon>
    </lineage>
</organism>
<evidence type="ECO:0000256" key="3">
    <source>
        <dbReference type="ARBA" id="ARBA00022448"/>
    </source>
</evidence>
<feature type="transmembrane region" description="Helical" evidence="10">
    <location>
        <begin position="832"/>
        <end position="854"/>
    </location>
</feature>
<dbReference type="InterPro" id="IPR003593">
    <property type="entry name" value="AAA+_ATPase"/>
</dbReference>
<dbReference type="CDD" id="cd18593">
    <property type="entry name" value="ABC_6TM_MRP4_D1_like"/>
    <property type="match status" value="1"/>
</dbReference>
<dbReference type="InterPro" id="IPR003439">
    <property type="entry name" value="ABC_transporter-like_ATP-bd"/>
</dbReference>
<feature type="transmembrane region" description="Helical" evidence="10">
    <location>
        <begin position="932"/>
        <end position="949"/>
    </location>
</feature>